<feature type="region of interest" description="Disordered" evidence="1">
    <location>
        <begin position="1"/>
        <end position="52"/>
    </location>
</feature>
<keyword evidence="3" id="KW-1185">Reference proteome</keyword>
<feature type="compositionally biased region" description="Polar residues" evidence="1">
    <location>
        <begin position="9"/>
        <end position="18"/>
    </location>
</feature>
<gene>
    <name evidence="2" type="ORF">GMARGA_LOCUS34698</name>
</gene>
<accession>A0ABN7WT41</accession>
<feature type="compositionally biased region" description="Polar residues" evidence="1">
    <location>
        <begin position="34"/>
        <end position="52"/>
    </location>
</feature>
<dbReference type="Proteomes" id="UP000789901">
    <property type="component" value="Unassembled WGS sequence"/>
</dbReference>
<sequence length="52" mass="5916">RSKHDHASSKNPIQTFETTTEEVHEIPDDFEGSYQYNNPQQETSYAGASSQK</sequence>
<evidence type="ECO:0000256" key="1">
    <source>
        <dbReference type="SAM" id="MobiDB-lite"/>
    </source>
</evidence>
<organism evidence="2 3">
    <name type="scientific">Gigaspora margarita</name>
    <dbReference type="NCBI Taxonomy" id="4874"/>
    <lineage>
        <taxon>Eukaryota</taxon>
        <taxon>Fungi</taxon>
        <taxon>Fungi incertae sedis</taxon>
        <taxon>Mucoromycota</taxon>
        <taxon>Glomeromycotina</taxon>
        <taxon>Glomeromycetes</taxon>
        <taxon>Diversisporales</taxon>
        <taxon>Gigasporaceae</taxon>
        <taxon>Gigaspora</taxon>
    </lineage>
</organism>
<dbReference type="EMBL" id="CAJVQB010061724">
    <property type="protein sequence ID" value="CAG8839981.1"/>
    <property type="molecule type" value="Genomic_DNA"/>
</dbReference>
<evidence type="ECO:0000313" key="3">
    <source>
        <dbReference type="Proteomes" id="UP000789901"/>
    </source>
</evidence>
<protein>
    <submittedName>
        <fullName evidence="2">44663_t:CDS:1</fullName>
    </submittedName>
</protein>
<name>A0ABN7WT41_GIGMA</name>
<feature type="non-terminal residue" evidence="2">
    <location>
        <position position="1"/>
    </location>
</feature>
<comment type="caution">
    <text evidence="2">The sequence shown here is derived from an EMBL/GenBank/DDBJ whole genome shotgun (WGS) entry which is preliminary data.</text>
</comment>
<feature type="non-terminal residue" evidence="2">
    <location>
        <position position="52"/>
    </location>
</feature>
<proteinExistence type="predicted"/>
<reference evidence="2 3" key="1">
    <citation type="submission" date="2021-06" db="EMBL/GenBank/DDBJ databases">
        <authorList>
            <person name="Kallberg Y."/>
            <person name="Tangrot J."/>
            <person name="Rosling A."/>
        </authorList>
    </citation>
    <scope>NUCLEOTIDE SEQUENCE [LARGE SCALE GENOMIC DNA]</scope>
    <source>
        <strain evidence="2 3">120-4 pot B 10/14</strain>
    </source>
</reference>
<evidence type="ECO:0000313" key="2">
    <source>
        <dbReference type="EMBL" id="CAG8839981.1"/>
    </source>
</evidence>